<keyword evidence="1" id="KW-0812">Transmembrane</keyword>
<gene>
    <name evidence="3" type="ORF">PGLA2088_LOCUS35277</name>
</gene>
<evidence type="ECO:0000313" key="3">
    <source>
        <dbReference type="EMBL" id="CAE8709103.1"/>
    </source>
</evidence>
<dbReference type="InterPro" id="IPR013783">
    <property type="entry name" value="Ig-like_fold"/>
</dbReference>
<name>A0A813KNB1_POLGL</name>
<comment type="caution">
    <text evidence="3">The sequence shown here is derived from an EMBL/GenBank/DDBJ whole genome shotgun (WGS) entry which is preliminary data.</text>
</comment>
<accession>A0A813KNB1</accession>
<reference evidence="3" key="1">
    <citation type="submission" date="2021-02" db="EMBL/GenBank/DDBJ databases">
        <authorList>
            <person name="Dougan E. K."/>
            <person name="Rhodes N."/>
            <person name="Thang M."/>
            <person name="Chan C."/>
        </authorList>
    </citation>
    <scope>NUCLEOTIDE SEQUENCE</scope>
</reference>
<dbReference type="AlphaFoldDB" id="A0A813KNB1"/>
<keyword evidence="1" id="KW-0472">Membrane</keyword>
<dbReference type="PANTHER" id="PTHR20930:SF0">
    <property type="entry name" value="PROTEIN ILRUN"/>
    <property type="match status" value="1"/>
</dbReference>
<feature type="domain" description="Nbr1 FW" evidence="2">
    <location>
        <begin position="128"/>
        <end position="226"/>
    </location>
</feature>
<evidence type="ECO:0000259" key="2">
    <source>
        <dbReference type="Pfam" id="PF16158"/>
    </source>
</evidence>
<sequence length="395" mass="41211">MSLSCCFISGPRADEVMPEGGVAQWVLANNGTEAWPAATTLRLVGGPVLASPVVEVPPASPGQTVILELQAVAPRPDSADVVEAFYALVTVEGHPFGELLTLRVQGQKAAVPPPSPPVCAVLVAPADNMPDGIEALQGETKTVEWTLANLGAVDWPDDAVARLIYNTPSFAHLPGEIALPVAKPGMTLVVGVTVLMPECEGRYKAMWAVTSSSVPDFGDILFVEFAVDDFPFMDWMLAEESKADTISETTQEEPQEQPEAEKLSAAFAAINHMVPEGVEVDYDDMLPVAGIDSQVSLGAVSGLVPGSRWLLELAVTNDGTLAWPADAELVCCFGDGLGCAKAPLVAQASSEVTVGSTALATLELTAPEVPGVYAWVVATCGGAGCFGPVFVLQVK</sequence>
<dbReference type="EMBL" id="CAJNNW010031795">
    <property type="protein sequence ID" value="CAE8709103.1"/>
    <property type="molecule type" value="Genomic_DNA"/>
</dbReference>
<organism evidence="3 4">
    <name type="scientific">Polarella glacialis</name>
    <name type="common">Dinoflagellate</name>
    <dbReference type="NCBI Taxonomy" id="89957"/>
    <lineage>
        <taxon>Eukaryota</taxon>
        <taxon>Sar</taxon>
        <taxon>Alveolata</taxon>
        <taxon>Dinophyceae</taxon>
        <taxon>Suessiales</taxon>
        <taxon>Suessiaceae</taxon>
        <taxon>Polarella</taxon>
    </lineage>
</organism>
<keyword evidence="1" id="KW-1133">Transmembrane helix</keyword>
<proteinExistence type="predicted"/>
<feature type="domain" description="Nbr1 FW" evidence="2">
    <location>
        <begin position="24"/>
        <end position="105"/>
    </location>
</feature>
<dbReference type="Proteomes" id="UP000626109">
    <property type="component" value="Unassembled WGS sequence"/>
</dbReference>
<dbReference type="PANTHER" id="PTHR20930">
    <property type="entry name" value="OVARIAN CARCINOMA ANTIGEN CA125-RELATED"/>
    <property type="match status" value="1"/>
</dbReference>
<dbReference type="Pfam" id="PF16158">
    <property type="entry name" value="N_BRCA1_IG"/>
    <property type="match status" value="2"/>
</dbReference>
<dbReference type="InterPro" id="IPR032350">
    <property type="entry name" value="Nbr1_FW"/>
</dbReference>
<dbReference type="Gene3D" id="2.60.40.10">
    <property type="entry name" value="Immunoglobulins"/>
    <property type="match status" value="3"/>
</dbReference>
<feature type="transmembrane region" description="Helical" evidence="1">
    <location>
        <begin position="372"/>
        <end position="392"/>
    </location>
</feature>
<evidence type="ECO:0000313" key="4">
    <source>
        <dbReference type="Proteomes" id="UP000626109"/>
    </source>
</evidence>
<protein>
    <recommendedName>
        <fullName evidence="2">Nbr1 FW domain-containing protein</fullName>
    </recommendedName>
</protein>
<evidence type="ECO:0000256" key="1">
    <source>
        <dbReference type="SAM" id="Phobius"/>
    </source>
</evidence>